<keyword evidence="7" id="KW-1185">Reference proteome</keyword>
<evidence type="ECO:0000256" key="4">
    <source>
        <dbReference type="ARBA" id="ARBA00023136"/>
    </source>
</evidence>
<evidence type="ECO:0000256" key="5">
    <source>
        <dbReference type="SAM" id="Phobius"/>
    </source>
</evidence>
<evidence type="ECO:0000313" key="7">
    <source>
        <dbReference type="Proteomes" id="UP000554235"/>
    </source>
</evidence>
<keyword evidence="3 5" id="KW-1133">Transmembrane helix</keyword>
<name>A0A8H4KHQ0_9HYPO</name>
<evidence type="ECO:0000256" key="2">
    <source>
        <dbReference type="ARBA" id="ARBA00022692"/>
    </source>
</evidence>
<protein>
    <submittedName>
        <fullName evidence="6">Uncharacterized protein</fullName>
    </submittedName>
</protein>
<dbReference type="InterPro" id="IPR002523">
    <property type="entry name" value="MgTranspt_CorA/ZnTranspt_ZntB"/>
</dbReference>
<accession>A0A8H4KHQ0</accession>
<gene>
    <name evidence="6" type="ORF">FALBO_16493</name>
</gene>
<evidence type="ECO:0000313" key="6">
    <source>
        <dbReference type="EMBL" id="KAF4450350.1"/>
    </source>
</evidence>
<reference evidence="6 7" key="1">
    <citation type="submission" date="2020-01" db="EMBL/GenBank/DDBJ databases">
        <title>Identification and distribution of gene clusters putatively required for synthesis of sphingolipid metabolism inhibitors in phylogenetically diverse species of the filamentous fungus Fusarium.</title>
        <authorList>
            <person name="Kim H.-S."/>
            <person name="Busman M."/>
            <person name="Brown D.W."/>
            <person name="Divon H."/>
            <person name="Uhlig S."/>
            <person name="Proctor R.H."/>
        </authorList>
    </citation>
    <scope>NUCLEOTIDE SEQUENCE [LARGE SCALE GENOMIC DNA]</scope>
    <source>
        <strain evidence="6 7">NRRL 20459</strain>
    </source>
</reference>
<comment type="caution">
    <text evidence="6">The sequence shown here is derived from an EMBL/GenBank/DDBJ whole genome shotgun (WGS) entry which is preliminary data.</text>
</comment>
<dbReference type="GO" id="GO:0016020">
    <property type="term" value="C:membrane"/>
    <property type="evidence" value="ECO:0007669"/>
    <property type="project" value="UniProtKB-SubCell"/>
</dbReference>
<dbReference type="EMBL" id="JAADYS010003137">
    <property type="protein sequence ID" value="KAF4450350.1"/>
    <property type="molecule type" value="Genomic_DNA"/>
</dbReference>
<dbReference type="Gene3D" id="1.20.58.340">
    <property type="entry name" value="Magnesium transport protein CorA, transmembrane region"/>
    <property type="match status" value="1"/>
</dbReference>
<dbReference type="SUPFAM" id="SSF144083">
    <property type="entry name" value="Magnesium transport protein CorA, transmembrane region"/>
    <property type="match status" value="1"/>
</dbReference>
<dbReference type="InterPro" id="IPR045863">
    <property type="entry name" value="CorA_TM1_TM2"/>
</dbReference>
<sequence>MRLPDSQLGDAYQDKKRASVIHRLGDHHWGDQSQQGSYLAYVKTLTPRWPQLELLADFMEVGTVPTRWCIFPGEEEDKNAASRYVYPAPIEERKNEQNRRAHKMNVALIEYNSSDTPQLKRFQYDAGRLASGADELQKAIALANDKERDVTFSLFAVEDLSRDVIEMLGSGFDIDPMFFRSHIAEYVWNNIRDRWREPPLLEIDAHQREWFQMRLVRSRYFSNEGELHEAKKCVDDFNVLRRMDADQNQIFWDKDPRPSMRKRFKEHILHWINPADPIDPHEERVNAKVGHIRSRATFWLRPRNEGLPAVGVLLLEPTPQVGYSLWRGYANWDQVPKYSSQVTRQDNAEIPPSIRGKEPMSWFEDYIFWAQRKDSFPRFSDHRDEHLLALPFQSLLHLTCGEWLTFADYLCARLNQIDWGITKPSFFPDTDTLEQSMRKLHFWRRWVPQARDMLEGSIRQAFGFQYPIPKHRRVSKLYRNDYDIIMKRLVEYESRIDRLSTVVNSAISLGDARNTSNLTILALFFIPPSLVAALLSMNTDSLSGIHEAFKWWALASTAAVVILFGSAHLINKEVARPTKRDFSLKIPALKAPVRVRTNEKSQNGDAA</sequence>
<dbReference type="GO" id="GO:0046873">
    <property type="term" value="F:metal ion transmembrane transporter activity"/>
    <property type="evidence" value="ECO:0007669"/>
    <property type="project" value="InterPro"/>
</dbReference>
<proteinExistence type="predicted"/>
<dbReference type="Pfam" id="PF01544">
    <property type="entry name" value="CorA"/>
    <property type="match status" value="1"/>
</dbReference>
<dbReference type="Proteomes" id="UP000554235">
    <property type="component" value="Unassembled WGS sequence"/>
</dbReference>
<organism evidence="6 7">
    <name type="scientific">Fusarium albosuccineum</name>
    <dbReference type="NCBI Taxonomy" id="1237068"/>
    <lineage>
        <taxon>Eukaryota</taxon>
        <taxon>Fungi</taxon>
        <taxon>Dikarya</taxon>
        <taxon>Ascomycota</taxon>
        <taxon>Pezizomycotina</taxon>
        <taxon>Sordariomycetes</taxon>
        <taxon>Hypocreomycetidae</taxon>
        <taxon>Hypocreales</taxon>
        <taxon>Nectriaceae</taxon>
        <taxon>Fusarium</taxon>
        <taxon>Fusarium decemcellulare species complex</taxon>
    </lineage>
</organism>
<dbReference type="AlphaFoldDB" id="A0A8H4KHQ0"/>
<dbReference type="OrthoDB" id="3231000at2759"/>
<keyword evidence="4 5" id="KW-0472">Membrane</keyword>
<keyword evidence="2 5" id="KW-0812">Transmembrane</keyword>
<evidence type="ECO:0000256" key="3">
    <source>
        <dbReference type="ARBA" id="ARBA00022989"/>
    </source>
</evidence>
<comment type="subcellular location">
    <subcellularLocation>
        <location evidence="1">Membrane</location>
        <topology evidence="1">Multi-pass membrane protein</topology>
    </subcellularLocation>
</comment>
<evidence type="ECO:0000256" key="1">
    <source>
        <dbReference type="ARBA" id="ARBA00004141"/>
    </source>
</evidence>
<feature type="transmembrane region" description="Helical" evidence="5">
    <location>
        <begin position="549"/>
        <end position="570"/>
    </location>
</feature>